<protein>
    <submittedName>
        <fullName evidence="1">Formate--phosphoribosylaminoimidazolecarboxamide ligase</fullName>
    </submittedName>
</protein>
<gene>
    <name evidence="1" type="ORF">TU35_002585</name>
</gene>
<accession>A0ACC6UZK6</accession>
<name>A0ACC6UZK6_9CREN</name>
<proteinExistence type="predicted"/>
<keyword evidence="1" id="KW-0436">Ligase</keyword>
<comment type="caution">
    <text evidence="1">The sequence shown here is derived from an EMBL/GenBank/DDBJ whole genome shotgun (WGS) entry which is preliminary data.</text>
</comment>
<dbReference type="EMBL" id="JZWT02000005">
    <property type="protein sequence ID" value="MFB6490128.1"/>
    <property type="molecule type" value="Genomic_DNA"/>
</dbReference>
<sequence>MSAEALLKLYDLGRLAVATIASHTALQILRGAKRYGFRTIAVAGRPEAAEFYRQFPFIDEVWAADFRDFKKTAERLAAENAVLVPHGSYVEYVGWRQALEAPVPTLGCRGLIEVEADQHKKMALLERAGIPIPRTYKSPEEVEGPVIVKLFGAKGGRGYFFARDRAQLAARLRAMADPYIIQEYVFGVPAYYHYFASPIYGRVEVFGADIRYETNVDGRTFGLVEPTWVVVGNLPLVLRESLLPTIWRYGQQFARAVEEELGCTMAGPYSLESIIKDNMSIVVFEFSGRIVAGTNIYMGYGSPYSVLYFDRPMDMGERIAHEIRRAADMGKLDKIVS</sequence>
<dbReference type="Proteomes" id="UP000033636">
    <property type="component" value="Unassembled WGS sequence"/>
</dbReference>
<organism evidence="1 2">
    <name type="scientific">Thermoproteus sp. AZ2</name>
    <dbReference type="NCBI Taxonomy" id="1609232"/>
    <lineage>
        <taxon>Archaea</taxon>
        <taxon>Thermoproteota</taxon>
        <taxon>Thermoprotei</taxon>
        <taxon>Thermoproteales</taxon>
        <taxon>Thermoproteaceae</taxon>
        <taxon>Thermoproteus</taxon>
    </lineage>
</organism>
<evidence type="ECO:0000313" key="2">
    <source>
        <dbReference type="Proteomes" id="UP000033636"/>
    </source>
</evidence>
<reference evidence="1" key="1">
    <citation type="submission" date="2024-07" db="EMBL/GenBank/DDBJ databases">
        <title>Metagenome and Metagenome-Assembled Genomes of Archaea from a hot spring from the geothermal field of Los Azufres, Mexico.</title>
        <authorList>
            <person name="Marin-Paredes R."/>
            <person name="Martinez-Romero E."/>
            <person name="Servin-Garciduenas L.E."/>
        </authorList>
    </citation>
    <scope>NUCLEOTIDE SEQUENCE</scope>
</reference>
<evidence type="ECO:0000313" key="1">
    <source>
        <dbReference type="EMBL" id="MFB6490128.1"/>
    </source>
</evidence>